<feature type="domain" description="N-acyl amino acid synthase FeeM catalytic core" evidence="1">
    <location>
        <begin position="38"/>
        <end position="197"/>
    </location>
</feature>
<name>A0A1H8LFK8_9BRAD</name>
<reference evidence="3" key="1">
    <citation type="submission" date="2016-10" db="EMBL/GenBank/DDBJ databases">
        <authorList>
            <person name="Varghese N."/>
            <person name="Submissions S."/>
        </authorList>
    </citation>
    <scope>NUCLEOTIDE SEQUENCE [LARGE SCALE GENOMIC DNA]</scope>
    <source>
        <strain evidence="3">DSM 123</strain>
    </source>
</reference>
<dbReference type="RefSeq" id="WP_092680959.1">
    <property type="nucleotide sequence ID" value="NZ_FODT01000001.1"/>
</dbReference>
<protein>
    <recommendedName>
        <fullName evidence="1">N-acyl amino acid synthase FeeM catalytic core domain-containing protein</fullName>
    </recommendedName>
</protein>
<keyword evidence="3" id="KW-1185">Reference proteome</keyword>
<evidence type="ECO:0000313" key="2">
    <source>
        <dbReference type="EMBL" id="SEO03992.1"/>
    </source>
</evidence>
<evidence type="ECO:0000313" key="3">
    <source>
        <dbReference type="Proteomes" id="UP000199615"/>
    </source>
</evidence>
<dbReference type="OrthoDB" id="9812697at2"/>
<proteinExistence type="predicted"/>
<dbReference type="SUPFAM" id="SSF55729">
    <property type="entry name" value="Acyl-CoA N-acyltransferases (Nat)"/>
    <property type="match status" value="1"/>
</dbReference>
<gene>
    <name evidence="2" type="ORF">SAMN05444123_10156</name>
</gene>
<dbReference type="AlphaFoldDB" id="A0A1H8LFK8"/>
<dbReference type="Proteomes" id="UP000199615">
    <property type="component" value="Unassembled WGS sequence"/>
</dbReference>
<dbReference type="InterPro" id="IPR054597">
    <property type="entry name" value="FeeM_cat"/>
</dbReference>
<dbReference type="Pfam" id="PF21926">
    <property type="entry name" value="FeeM"/>
    <property type="match status" value="1"/>
</dbReference>
<sequence length="252" mass="28287">MSSAQQAQKTRVVAAVRGHELLDRIDYRVAETVAEKEAIYQLRYRAYLNEGAIEPNADGLVTDSHDEMPNSWVFGIHVDGALSGSIRISVATPSLPTSPSVDVFPDILQPELERGKVIVDPTRFVADPDRIERLPELPYVTVRLGYIACCYFDADIGLATVRAEHRAFYRRVFLQQPMCEPRLFPGLLKPVGLMGANYREIRDRVYARFPFMRSSAFERRMLFERPAAFAGPTLRSADAPSTAPVNSADCYM</sequence>
<accession>A0A1H8LFK8</accession>
<evidence type="ECO:0000259" key="1">
    <source>
        <dbReference type="Pfam" id="PF21926"/>
    </source>
</evidence>
<dbReference type="Gene3D" id="3.40.630.30">
    <property type="match status" value="1"/>
</dbReference>
<dbReference type="EMBL" id="FODT01000001">
    <property type="protein sequence ID" value="SEO03992.1"/>
    <property type="molecule type" value="Genomic_DNA"/>
</dbReference>
<organism evidence="2 3">
    <name type="scientific">Rhodopseudomonas pseudopalustris</name>
    <dbReference type="NCBI Taxonomy" id="1513892"/>
    <lineage>
        <taxon>Bacteria</taxon>
        <taxon>Pseudomonadati</taxon>
        <taxon>Pseudomonadota</taxon>
        <taxon>Alphaproteobacteria</taxon>
        <taxon>Hyphomicrobiales</taxon>
        <taxon>Nitrobacteraceae</taxon>
        <taxon>Rhodopseudomonas</taxon>
    </lineage>
</organism>
<dbReference type="InterPro" id="IPR016181">
    <property type="entry name" value="Acyl_CoA_acyltransferase"/>
</dbReference>